<protein>
    <submittedName>
        <fullName evidence="1">Uncharacterized protein</fullName>
    </submittedName>
</protein>
<name>A0A4R6KD69_9ACTN</name>
<comment type="caution">
    <text evidence="1">The sequence shown here is derived from an EMBL/GenBank/DDBJ whole genome shotgun (WGS) entry which is preliminary data.</text>
</comment>
<dbReference type="Proteomes" id="UP000295388">
    <property type="component" value="Unassembled WGS sequence"/>
</dbReference>
<evidence type="ECO:0000313" key="2">
    <source>
        <dbReference type="Proteomes" id="UP000295388"/>
    </source>
</evidence>
<sequence>MRPGDVCGDATNPRALTHREALPTIATTTAPAASSTAMPLTLFQDAVLGAGFGIAGGVGDALVAPQVLVMCSWSPDWFGDDDGVAEVDLAVPVLAGDEYEPAAGGLVEDLRGVLRE</sequence>
<accession>A0A4R6KD69</accession>
<evidence type="ECO:0000313" key="1">
    <source>
        <dbReference type="EMBL" id="TDO46822.1"/>
    </source>
</evidence>
<gene>
    <name evidence="1" type="ORF">EV643_110205</name>
</gene>
<dbReference type="EMBL" id="SNWQ01000010">
    <property type="protein sequence ID" value="TDO46822.1"/>
    <property type="molecule type" value="Genomic_DNA"/>
</dbReference>
<dbReference type="AlphaFoldDB" id="A0A4R6KD69"/>
<organism evidence="1 2">
    <name type="scientific">Kribbella caucasensis</name>
    <dbReference type="NCBI Taxonomy" id="2512215"/>
    <lineage>
        <taxon>Bacteria</taxon>
        <taxon>Bacillati</taxon>
        <taxon>Actinomycetota</taxon>
        <taxon>Actinomycetes</taxon>
        <taxon>Propionibacteriales</taxon>
        <taxon>Kribbellaceae</taxon>
        <taxon>Kribbella</taxon>
    </lineage>
</organism>
<proteinExistence type="predicted"/>
<reference evidence="1 2" key="1">
    <citation type="submission" date="2019-03" db="EMBL/GenBank/DDBJ databases">
        <title>Genomic Encyclopedia of Type Strains, Phase III (KMG-III): the genomes of soil and plant-associated and newly described type strains.</title>
        <authorList>
            <person name="Whitman W."/>
        </authorList>
    </citation>
    <scope>NUCLEOTIDE SEQUENCE [LARGE SCALE GENOMIC DNA]</scope>
    <source>
        <strain evidence="1 2">VKM Ac-2527</strain>
    </source>
</reference>
<keyword evidence="2" id="KW-1185">Reference proteome</keyword>